<feature type="compositionally biased region" description="Acidic residues" evidence="1">
    <location>
        <begin position="46"/>
        <end position="55"/>
    </location>
</feature>
<feature type="compositionally biased region" description="Basic and acidic residues" evidence="1">
    <location>
        <begin position="21"/>
        <end position="31"/>
    </location>
</feature>
<feature type="compositionally biased region" description="Acidic residues" evidence="1">
    <location>
        <begin position="105"/>
        <end position="119"/>
    </location>
</feature>
<reference evidence="2 3" key="1">
    <citation type="journal article" date="2012" name="Genome Biol.">
        <title>Genome and low-iron response of an oceanic diatom adapted to chronic iron limitation.</title>
        <authorList>
            <person name="Lommer M."/>
            <person name="Specht M."/>
            <person name="Roy A.S."/>
            <person name="Kraemer L."/>
            <person name="Andreson R."/>
            <person name="Gutowska M.A."/>
            <person name="Wolf J."/>
            <person name="Bergner S.V."/>
            <person name="Schilhabel M.B."/>
            <person name="Klostermeier U.C."/>
            <person name="Beiko R.G."/>
            <person name="Rosenstiel P."/>
            <person name="Hippler M."/>
            <person name="Laroche J."/>
        </authorList>
    </citation>
    <scope>NUCLEOTIDE SEQUENCE [LARGE SCALE GENOMIC DNA]</scope>
    <source>
        <strain evidence="2 3">CCMP1005</strain>
    </source>
</reference>
<proteinExistence type="predicted"/>
<name>K0TAY6_THAOC</name>
<protein>
    <submittedName>
        <fullName evidence="2">Uncharacterized protein</fullName>
    </submittedName>
</protein>
<feature type="compositionally biased region" description="Low complexity" evidence="1">
    <location>
        <begin position="94"/>
        <end position="104"/>
    </location>
</feature>
<feature type="region of interest" description="Disordered" evidence="1">
    <location>
        <begin position="16"/>
        <end position="119"/>
    </location>
</feature>
<sequence length="119" mass="11827">MQLLGEAGVVVDSSISVDEGDFARAQDHDPEVDGGDAEEAAVGGAADDDDDELLISDEGSPVAAAVPVADQFSDDSDGELLTDGLDGDDGGAGAAPSGLVSPALIDDDDIPDDDLLADD</sequence>
<evidence type="ECO:0000313" key="2">
    <source>
        <dbReference type="EMBL" id="EJK74645.1"/>
    </source>
</evidence>
<feature type="compositionally biased region" description="Acidic residues" evidence="1">
    <location>
        <begin position="72"/>
        <end position="89"/>
    </location>
</feature>
<organism evidence="2 3">
    <name type="scientific">Thalassiosira oceanica</name>
    <name type="common">Marine diatom</name>
    <dbReference type="NCBI Taxonomy" id="159749"/>
    <lineage>
        <taxon>Eukaryota</taxon>
        <taxon>Sar</taxon>
        <taxon>Stramenopiles</taxon>
        <taxon>Ochrophyta</taxon>
        <taxon>Bacillariophyta</taxon>
        <taxon>Coscinodiscophyceae</taxon>
        <taxon>Thalassiosirophycidae</taxon>
        <taxon>Thalassiosirales</taxon>
        <taxon>Thalassiosiraceae</taxon>
        <taxon>Thalassiosira</taxon>
    </lineage>
</organism>
<gene>
    <name evidence="2" type="ORF">THAOC_03666</name>
</gene>
<dbReference type="Proteomes" id="UP000266841">
    <property type="component" value="Unassembled WGS sequence"/>
</dbReference>
<comment type="caution">
    <text evidence="2">The sequence shown here is derived from an EMBL/GenBank/DDBJ whole genome shotgun (WGS) entry which is preliminary data.</text>
</comment>
<dbReference type="EMBL" id="AGNL01003471">
    <property type="protein sequence ID" value="EJK74645.1"/>
    <property type="molecule type" value="Genomic_DNA"/>
</dbReference>
<evidence type="ECO:0000256" key="1">
    <source>
        <dbReference type="SAM" id="MobiDB-lite"/>
    </source>
</evidence>
<keyword evidence="3" id="KW-1185">Reference proteome</keyword>
<accession>K0TAY6</accession>
<evidence type="ECO:0000313" key="3">
    <source>
        <dbReference type="Proteomes" id="UP000266841"/>
    </source>
</evidence>
<dbReference type="AlphaFoldDB" id="K0TAY6"/>